<dbReference type="InterPro" id="IPR007053">
    <property type="entry name" value="LRAT_dom"/>
</dbReference>
<organism evidence="5 6">
    <name type="scientific">Cupriavidus laharis</name>
    <dbReference type="NCBI Taxonomy" id="151654"/>
    <lineage>
        <taxon>Bacteria</taxon>
        <taxon>Pseudomonadati</taxon>
        <taxon>Pseudomonadota</taxon>
        <taxon>Betaproteobacteria</taxon>
        <taxon>Burkholderiales</taxon>
        <taxon>Burkholderiaceae</taxon>
        <taxon>Cupriavidus</taxon>
    </lineage>
</organism>
<dbReference type="PROSITE" id="PS51934">
    <property type="entry name" value="LRAT"/>
    <property type="match status" value="1"/>
</dbReference>
<dbReference type="Proteomes" id="UP000727654">
    <property type="component" value="Unassembled WGS sequence"/>
</dbReference>
<sequence length="165" mass="17862">MHDDNQYLESVQDFAGLAETLALGAHLATHRLGYVHHGIYAGNGEVIHYVGFKGFLRCGPVEKTSLAGFADGHGLCIETGAAARYFGAEVVRRAASRLGEDDYRLLTNNCEHFCTWCLSGESRSRQVEALLSRPWRAAQAIISILLGMHRQPACEQQAGFGGAGA</sequence>
<dbReference type="InterPro" id="IPR051496">
    <property type="entry name" value="H-rev107_PLA/AT"/>
</dbReference>
<gene>
    <name evidence="5" type="ORF">LMG23992_00676</name>
</gene>
<evidence type="ECO:0000313" key="5">
    <source>
        <dbReference type="EMBL" id="CAG9166055.1"/>
    </source>
</evidence>
<dbReference type="RefSeq" id="WP_224078359.1">
    <property type="nucleotide sequence ID" value="NZ_CAJZAI010000001.1"/>
</dbReference>
<proteinExistence type="predicted"/>
<keyword evidence="6" id="KW-1185">Reference proteome</keyword>
<dbReference type="Gene3D" id="3.90.1720.10">
    <property type="entry name" value="endopeptidase domain like (from Nostoc punctiforme)"/>
    <property type="match status" value="1"/>
</dbReference>
<dbReference type="PANTHER" id="PTHR13943">
    <property type="entry name" value="HRAS-LIKE SUPPRESSOR - RELATED"/>
    <property type="match status" value="1"/>
</dbReference>
<name>A0ABN7XY35_9BURK</name>
<evidence type="ECO:0000259" key="4">
    <source>
        <dbReference type="PROSITE" id="PS51934"/>
    </source>
</evidence>
<keyword evidence="1" id="KW-0808">Transferase</keyword>
<dbReference type="Pfam" id="PF04970">
    <property type="entry name" value="LRAT"/>
    <property type="match status" value="1"/>
</dbReference>
<dbReference type="PANTHER" id="PTHR13943:SF77">
    <property type="entry name" value="LRAT DOMAIN-CONTAINING PROTEIN"/>
    <property type="match status" value="1"/>
</dbReference>
<keyword evidence="3" id="KW-0443">Lipid metabolism</keyword>
<feature type="domain" description="LRAT" evidence="4">
    <location>
        <begin position="26"/>
        <end position="126"/>
    </location>
</feature>
<keyword evidence="2" id="KW-0378">Hydrolase</keyword>
<evidence type="ECO:0000256" key="3">
    <source>
        <dbReference type="ARBA" id="ARBA00023098"/>
    </source>
</evidence>
<evidence type="ECO:0000256" key="2">
    <source>
        <dbReference type="ARBA" id="ARBA00022801"/>
    </source>
</evidence>
<evidence type="ECO:0000256" key="1">
    <source>
        <dbReference type="ARBA" id="ARBA00022679"/>
    </source>
</evidence>
<dbReference type="EMBL" id="CAJZAI010000001">
    <property type="protein sequence ID" value="CAG9166055.1"/>
    <property type="molecule type" value="Genomic_DNA"/>
</dbReference>
<comment type="caution">
    <text evidence="5">The sequence shown here is derived from an EMBL/GenBank/DDBJ whole genome shotgun (WGS) entry which is preliminary data.</text>
</comment>
<evidence type="ECO:0000313" key="6">
    <source>
        <dbReference type="Proteomes" id="UP000727654"/>
    </source>
</evidence>
<reference evidence="5 6" key="1">
    <citation type="submission" date="2021-08" db="EMBL/GenBank/DDBJ databases">
        <authorList>
            <person name="Peeters C."/>
        </authorList>
    </citation>
    <scope>NUCLEOTIDE SEQUENCE [LARGE SCALE GENOMIC DNA]</scope>
    <source>
        <strain evidence="5 6">LMG 23992</strain>
    </source>
</reference>
<protein>
    <recommendedName>
        <fullName evidence="4">LRAT domain-containing protein</fullName>
    </recommendedName>
</protein>
<accession>A0ABN7XY35</accession>